<keyword evidence="5" id="KW-0812">Transmembrane</keyword>
<comment type="subcellular location">
    <subcellularLocation>
        <location evidence="1">Golgi apparatus membrane</location>
        <topology evidence="1">Single-pass type II membrane protein</topology>
    </subcellularLocation>
</comment>
<gene>
    <name evidence="10" type="primary">ORF222477</name>
</gene>
<accession>A0A0B7C436</accession>
<name>A0A0B7C436_9EUPU</name>
<evidence type="ECO:0000256" key="5">
    <source>
        <dbReference type="ARBA" id="ARBA00022692"/>
    </source>
</evidence>
<evidence type="ECO:0000256" key="8">
    <source>
        <dbReference type="ARBA" id="ARBA00023034"/>
    </source>
</evidence>
<dbReference type="GO" id="GO:0000139">
    <property type="term" value="C:Golgi membrane"/>
    <property type="evidence" value="ECO:0007669"/>
    <property type="project" value="UniProtKB-SubCell"/>
</dbReference>
<dbReference type="Pfam" id="PF01762">
    <property type="entry name" value="Galactosyl_T"/>
    <property type="match status" value="1"/>
</dbReference>
<evidence type="ECO:0000256" key="7">
    <source>
        <dbReference type="ARBA" id="ARBA00022989"/>
    </source>
</evidence>
<dbReference type="AlphaFoldDB" id="A0A0B7C436"/>
<sequence>THVPEQRSTVSELKPSTFNSETDLIPEISSFDDIIQFDMIDSYKNLTRKMILSLQWLVKSCTEAKFILKV</sequence>
<evidence type="ECO:0000313" key="10">
    <source>
        <dbReference type="EMBL" id="CEK99933.1"/>
    </source>
</evidence>
<comment type="similarity">
    <text evidence="2">Belongs to the glycosyltransferase 31 family.</text>
</comment>
<feature type="non-terminal residue" evidence="10">
    <location>
        <position position="1"/>
    </location>
</feature>
<evidence type="ECO:0000256" key="6">
    <source>
        <dbReference type="ARBA" id="ARBA00022968"/>
    </source>
</evidence>
<dbReference type="GO" id="GO:0016758">
    <property type="term" value="F:hexosyltransferase activity"/>
    <property type="evidence" value="ECO:0007669"/>
    <property type="project" value="InterPro"/>
</dbReference>
<feature type="non-terminal residue" evidence="10">
    <location>
        <position position="70"/>
    </location>
</feature>
<keyword evidence="9" id="KW-0472">Membrane</keyword>
<reference evidence="10" key="1">
    <citation type="submission" date="2014-12" db="EMBL/GenBank/DDBJ databases">
        <title>Insight into the proteome of Arion vulgaris.</title>
        <authorList>
            <person name="Aradska J."/>
            <person name="Bulat T."/>
            <person name="Smidak R."/>
            <person name="Sarate P."/>
            <person name="Gangsoo J."/>
            <person name="Sialana F."/>
            <person name="Bilban M."/>
            <person name="Lubec G."/>
        </authorList>
    </citation>
    <scope>NUCLEOTIDE SEQUENCE</scope>
    <source>
        <tissue evidence="10">Skin</tissue>
    </source>
</reference>
<keyword evidence="3" id="KW-0328">Glycosyltransferase</keyword>
<evidence type="ECO:0000256" key="1">
    <source>
        <dbReference type="ARBA" id="ARBA00004323"/>
    </source>
</evidence>
<dbReference type="InterPro" id="IPR002659">
    <property type="entry name" value="Glyco_trans_31"/>
</dbReference>
<proteinExistence type="inferred from homology"/>
<dbReference type="EMBL" id="HACG01053062">
    <property type="protein sequence ID" value="CEK99933.1"/>
    <property type="molecule type" value="Transcribed_RNA"/>
</dbReference>
<keyword evidence="7" id="KW-1133">Transmembrane helix</keyword>
<keyword evidence="4" id="KW-0808">Transferase</keyword>
<organism evidence="10">
    <name type="scientific">Arion vulgaris</name>
    <dbReference type="NCBI Taxonomy" id="1028688"/>
    <lineage>
        <taxon>Eukaryota</taxon>
        <taxon>Metazoa</taxon>
        <taxon>Spiralia</taxon>
        <taxon>Lophotrochozoa</taxon>
        <taxon>Mollusca</taxon>
        <taxon>Gastropoda</taxon>
        <taxon>Heterobranchia</taxon>
        <taxon>Euthyneura</taxon>
        <taxon>Panpulmonata</taxon>
        <taxon>Eupulmonata</taxon>
        <taxon>Stylommatophora</taxon>
        <taxon>Helicina</taxon>
        <taxon>Arionoidea</taxon>
        <taxon>Arionidae</taxon>
        <taxon>Arion</taxon>
    </lineage>
</organism>
<evidence type="ECO:0000256" key="3">
    <source>
        <dbReference type="ARBA" id="ARBA00022676"/>
    </source>
</evidence>
<evidence type="ECO:0000256" key="9">
    <source>
        <dbReference type="ARBA" id="ARBA00023136"/>
    </source>
</evidence>
<evidence type="ECO:0000256" key="2">
    <source>
        <dbReference type="ARBA" id="ARBA00008661"/>
    </source>
</evidence>
<keyword evidence="6" id="KW-0735">Signal-anchor</keyword>
<protein>
    <submittedName>
        <fullName evidence="10">Uncharacterized protein</fullName>
    </submittedName>
</protein>
<keyword evidence="8" id="KW-0333">Golgi apparatus</keyword>
<evidence type="ECO:0000256" key="4">
    <source>
        <dbReference type="ARBA" id="ARBA00022679"/>
    </source>
</evidence>